<dbReference type="InterPro" id="IPR013249">
    <property type="entry name" value="RNA_pol_sigma70_r4_t2"/>
</dbReference>
<dbReference type="SUPFAM" id="SSF88659">
    <property type="entry name" value="Sigma3 and sigma4 domains of RNA polymerase sigma factors"/>
    <property type="match status" value="1"/>
</dbReference>
<reference evidence="3" key="1">
    <citation type="submission" date="2016-11" db="EMBL/GenBank/DDBJ databases">
        <authorList>
            <person name="Varghese N."/>
            <person name="Submissions S."/>
        </authorList>
    </citation>
    <scope>NUCLEOTIDE SEQUENCE [LARGE SCALE GENOMIC DNA]</scope>
    <source>
        <strain evidence="3">DSM 15449</strain>
    </source>
</reference>
<dbReference type="Proteomes" id="UP000183954">
    <property type="component" value="Unassembled WGS sequence"/>
</dbReference>
<keyword evidence="3" id="KW-1185">Reference proteome</keyword>
<proteinExistence type="predicted"/>
<dbReference type="GO" id="GO:0006352">
    <property type="term" value="P:DNA-templated transcription initiation"/>
    <property type="evidence" value="ECO:0007669"/>
    <property type="project" value="InterPro"/>
</dbReference>
<feature type="domain" description="RNA polymerase sigma factor 70 region 4 type 2" evidence="1">
    <location>
        <begin position="80"/>
        <end position="131"/>
    </location>
</feature>
<dbReference type="InterPro" id="IPR013324">
    <property type="entry name" value="RNA_pol_sigma_r3/r4-like"/>
</dbReference>
<dbReference type="GO" id="GO:0003677">
    <property type="term" value="F:DNA binding"/>
    <property type="evidence" value="ECO:0007669"/>
    <property type="project" value="InterPro"/>
</dbReference>
<organism evidence="2 3">
    <name type="scientific">Desulfosporosinus lacus DSM 15449</name>
    <dbReference type="NCBI Taxonomy" id="1121420"/>
    <lineage>
        <taxon>Bacteria</taxon>
        <taxon>Bacillati</taxon>
        <taxon>Bacillota</taxon>
        <taxon>Clostridia</taxon>
        <taxon>Eubacteriales</taxon>
        <taxon>Desulfitobacteriaceae</taxon>
        <taxon>Desulfosporosinus</taxon>
    </lineage>
</organism>
<dbReference type="AlphaFoldDB" id="A0A1M5V5Y4"/>
<gene>
    <name evidence="2" type="ORF">SAMN02746098_01215</name>
</gene>
<evidence type="ECO:0000313" key="2">
    <source>
        <dbReference type="EMBL" id="SHH70672.1"/>
    </source>
</evidence>
<dbReference type="GO" id="GO:0016987">
    <property type="term" value="F:sigma factor activity"/>
    <property type="evidence" value="ECO:0007669"/>
    <property type="project" value="InterPro"/>
</dbReference>
<name>A0A1M5V5Y4_9FIRM</name>
<evidence type="ECO:0000313" key="3">
    <source>
        <dbReference type="Proteomes" id="UP000183954"/>
    </source>
</evidence>
<dbReference type="InterPro" id="IPR036388">
    <property type="entry name" value="WH-like_DNA-bd_sf"/>
</dbReference>
<dbReference type="STRING" id="1121420.SAMN02746098_01215"/>
<dbReference type="Pfam" id="PF08281">
    <property type="entry name" value="Sigma70_r4_2"/>
    <property type="match status" value="1"/>
</dbReference>
<dbReference type="EMBL" id="FQXJ01000004">
    <property type="protein sequence ID" value="SHH70672.1"/>
    <property type="molecule type" value="Genomic_DNA"/>
</dbReference>
<dbReference type="RefSeq" id="WP_073028568.1">
    <property type="nucleotide sequence ID" value="NZ_FQXJ01000004.1"/>
</dbReference>
<dbReference type="OrthoDB" id="9806818at2"/>
<accession>A0A1M5V5Y4</accession>
<evidence type="ECO:0000259" key="1">
    <source>
        <dbReference type="Pfam" id="PF08281"/>
    </source>
</evidence>
<dbReference type="Gene3D" id="1.10.10.10">
    <property type="entry name" value="Winged helix-like DNA-binding domain superfamily/Winged helix DNA-binding domain"/>
    <property type="match status" value="1"/>
</dbReference>
<protein>
    <submittedName>
        <fullName evidence="2">RNA polymerase sigma factor, sigma-70 family</fullName>
    </submittedName>
</protein>
<sequence length="143" mass="16831">MELSSSQRKTIRHQFDSFCKKILREEYRDCVREAQRRLQYEISFSDLSPQELDHLFVIDDYSIGSYHFSVLGYNIPVKDDLGAALATLSEQKRDIILLSYFLDMTDQEIGEKLNMIRRTVQYQRTSSLKQLKKLLEGKANDEQ</sequence>